<feature type="compositionally biased region" description="Basic and acidic residues" evidence="1">
    <location>
        <begin position="65"/>
        <end position="77"/>
    </location>
</feature>
<sequence length="120" mass="13282">MVDRPSESVPADVPQISLSLALRRKRRGPSPWQRWASRIWSERPILSPLGTPPAVSPQSRYRPNSSERRHAEVELRGSLRRGTSAIVGGRSGIPIPGSIQLPQDQTSSSRSRCRVPLSPK</sequence>
<proteinExistence type="predicted"/>
<dbReference type="AlphaFoldDB" id="A0A1W0WTS0"/>
<reference evidence="3" key="1">
    <citation type="submission" date="2017-01" db="EMBL/GenBank/DDBJ databases">
        <title>Comparative genomics of anhydrobiosis in the tardigrade Hypsibius dujardini.</title>
        <authorList>
            <person name="Yoshida Y."/>
            <person name="Koutsovoulos G."/>
            <person name="Laetsch D."/>
            <person name="Stevens L."/>
            <person name="Kumar S."/>
            <person name="Horikawa D."/>
            <person name="Ishino K."/>
            <person name="Komine S."/>
            <person name="Tomita M."/>
            <person name="Blaxter M."/>
            <person name="Arakawa K."/>
        </authorList>
    </citation>
    <scope>NUCLEOTIDE SEQUENCE [LARGE SCALE GENOMIC DNA]</scope>
    <source>
        <strain evidence="3">Z151</strain>
    </source>
</reference>
<feature type="region of interest" description="Disordered" evidence="1">
    <location>
        <begin position="45"/>
        <end position="120"/>
    </location>
</feature>
<feature type="compositionally biased region" description="Polar residues" evidence="1">
    <location>
        <begin position="100"/>
        <end position="110"/>
    </location>
</feature>
<dbReference type="EMBL" id="MTYJ01000048">
    <property type="protein sequence ID" value="OQV18591.1"/>
    <property type="molecule type" value="Genomic_DNA"/>
</dbReference>
<keyword evidence="3" id="KW-1185">Reference proteome</keyword>
<name>A0A1W0WTS0_HYPEX</name>
<dbReference type="Proteomes" id="UP000192578">
    <property type="component" value="Unassembled WGS sequence"/>
</dbReference>
<comment type="caution">
    <text evidence="2">The sequence shown here is derived from an EMBL/GenBank/DDBJ whole genome shotgun (WGS) entry which is preliminary data.</text>
</comment>
<protein>
    <submittedName>
        <fullName evidence="2">Uncharacterized protein</fullName>
    </submittedName>
</protein>
<accession>A0A1W0WTS0</accession>
<evidence type="ECO:0000313" key="3">
    <source>
        <dbReference type="Proteomes" id="UP000192578"/>
    </source>
</evidence>
<evidence type="ECO:0000256" key="1">
    <source>
        <dbReference type="SAM" id="MobiDB-lite"/>
    </source>
</evidence>
<feature type="compositionally biased region" description="Low complexity" evidence="1">
    <location>
        <begin position="86"/>
        <end position="99"/>
    </location>
</feature>
<gene>
    <name evidence="2" type="ORF">BV898_07416</name>
</gene>
<organism evidence="2 3">
    <name type="scientific">Hypsibius exemplaris</name>
    <name type="common">Freshwater tardigrade</name>
    <dbReference type="NCBI Taxonomy" id="2072580"/>
    <lineage>
        <taxon>Eukaryota</taxon>
        <taxon>Metazoa</taxon>
        <taxon>Ecdysozoa</taxon>
        <taxon>Tardigrada</taxon>
        <taxon>Eutardigrada</taxon>
        <taxon>Parachela</taxon>
        <taxon>Hypsibioidea</taxon>
        <taxon>Hypsibiidae</taxon>
        <taxon>Hypsibius</taxon>
    </lineage>
</organism>
<evidence type="ECO:0000313" key="2">
    <source>
        <dbReference type="EMBL" id="OQV18591.1"/>
    </source>
</evidence>